<dbReference type="InterPro" id="IPR001969">
    <property type="entry name" value="Aspartic_peptidase_AS"/>
</dbReference>
<feature type="active site" evidence="7">
    <location>
        <position position="308"/>
    </location>
</feature>
<dbReference type="Pfam" id="PF00026">
    <property type="entry name" value="Asp"/>
    <property type="match status" value="1"/>
</dbReference>
<evidence type="ECO:0000256" key="6">
    <source>
        <dbReference type="ARBA" id="ARBA00023180"/>
    </source>
</evidence>
<reference evidence="12 13" key="1">
    <citation type="submission" date="2016-10" db="EMBL/GenBank/DDBJ databases">
        <title>The genome of Paramicrosporidium saccamoebae is the missing link in understanding Cryptomycota and Microsporidia evolution.</title>
        <authorList>
            <person name="Quandt C.A."/>
            <person name="Beaudet D."/>
            <person name="Corsaro D."/>
            <person name="Michel R."/>
            <person name="Corradi N."/>
            <person name="James T."/>
        </authorList>
    </citation>
    <scope>NUCLEOTIDE SEQUENCE [LARGE SCALE GENOMIC DNA]</scope>
    <source>
        <strain evidence="12 13">KSL3</strain>
    </source>
</reference>
<feature type="active site" evidence="7">
    <location>
        <position position="126"/>
    </location>
</feature>
<dbReference type="OrthoDB" id="771136at2759"/>
<dbReference type="GO" id="GO:0097718">
    <property type="term" value="F:disordered domain specific binding"/>
    <property type="evidence" value="ECO:0007669"/>
    <property type="project" value="EnsemblFungi"/>
</dbReference>
<dbReference type="InterPro" id="IPR001461">
    <property type="entry name" value="Aspartic_peptidase_A1"/>
</dbReference>
<dbReference type="PANTHER" id="PTHR47966">
    <property type="entry name" value="BETA-SITE APP-CLEAVING ENZYME, ISOFORM A-RELATED"/>
    <property type="match status" value="1"/>
</dbReference>
<organism evidence="12 13">
    <name type="scientific">Paramicrosporidium saccamoebae</name>
    <dbReference type="NCBI Taxonomy" id="1246581"/>
    <lineage>
        <taxon>Eukaryota</taxon>
        <taxon>Fungi</taxon>
        <taxon>Fungi incertae sedis</taxon>
        <taxon>Cryptomycota</taxon>
        <taxon>Cryptomycota incertae sedis</taxon>
        <taxon>Paramicrosporidium</taxon>
    </lineage>
</organism>
<keyword evidence="10" id="KW-0732">Signal</keyword>
<evidence type="ECO:0000256" key="4">
    <source>
        <dbReference type="ARBA" id="ARBA00022801"/>
    </source>
</evidence>
<dbReference type="GO" id="GO:0004190">
    <property type="term" value="F:aspartic-type endopeptidase activity"/>
    <property type="evidence" value="ECO:0007669"/>
    <property type="project" value="UniProtKB-KW"/>
</dbReference>
<evidence type="ECO:0000256" key="2">
    <source>
        <dbReference type="ARBA" id="ARBA00022670"/>
    </source>
</evidence>
<dbReference type="AlphaFoldDB" id="A0A2H9TL72"/>
<dbReference type="STRING" id="1246581.A0A2H9TL72"/>
<gene>
    <name evidence="12" type="ORF">PSACC_01699</name>
</gene>
<accession>A0A2H9TL72</accession>
<comment type="caution">
    <text evidence="12">The sequence shown here is derived from an EMBL/GenBank/DDBJ whole genome shotgun (WGS) entry which is preliminary data.</text>
</comment>
<keyword evidence="4 9" id="KW-0378">Hydrolase</keyword>
<dbReference type="EMBL" id="MTSL01000119">
    <property type="protein sequence ID" value="PJF18486.1"/>
    <property type="molecule type" value="Genomic_DNA"/>
</dbReference>
<keyword evidence="2 9" id="KW-0645">Protease</keyword>
<evidence type="ECO:0000256" key="3">
    <source>
        <dbReference type="ARBA" id="ARBA00022750"/>
    </source>
</evidence>
<protein>
    <recommendedName>
        <fullName evidence="11">Peptidase A1 domain-containing protein</fullName>
    </recommendedName>
</protein>
<dbReference type="GO" id="GO:0016237">
    <property type="term" value="P:microautophagy"/>
    <property type="evidence" value="ECO:0007669"/>
    <property type="project" value="EnsemblFungi"/>
</dbReference>
<feature type="disulfide bond" evidence="8">
    <location>
        <begin position="342"/>
        <end position="375"/>
    </location>
</feature>
<feature type="domain" description="Peptidase A1" evidence="11">
    <location>
        <begin position="108"/>
        <end position="414"/>
    </location>
</feature>
<feature type="signal peptide" evidence="10">
    <location>
        <begin position="1"/>
        <end position="16"/>
    </location>
</feature>
<dbReference type="FunFam" id="2.40.70.10:FF:000149">
    <property type="entry name" value="Uncharacterized protein"/>
    <property type="match status" value="1"/>
</dbReference>
<dbReference type="PROSITE" id="PS00141">
    <property type="entry name" value="ASP_PROTEASE"/>
    <property type="match status" value="2"/>
</dbReference>
<dbReference type="InterPro" id="IPR033121">
    <property type="entry name" value="PEPTIDASE_A1"/>
</dbReference>
<dbReference type="FunFam" id="2.40.70.10:FF:000002">
    <property type="entry name" value="Vacuolar aspartic proteinase"/>
    <property type="match status" value="1"/>
</dbReference>
<dbReference type="GO" id="GO:0070492">
    <property type="term" value="F:oligosaccharide binding"/>
    <property type="evidence" value="ECO:0007669"/>
    <property type="project" value="EnsemblFungi"/>
</dbReference>
<evidence type="ECO:0000256" key="9">
    <source>
        <dbReference type="RuleBase" id="RU000454"/>
    </source>
</evidence>
<evidence type="ECO:0000256" key="10">
    <source>
        <dbReference type="SAM" id="SignalP"/>
    </source>
</evidence>
<dbReference type="SUPFAM" id="SSF50630">
    <property type="entry name" value="Acid proteases"/>
    <property type="match status" value="1"/>
</dbReference>
<evidence type="ECO:0000313" key="13">
    <source>
        <dbReference type="Proteomes" id="UP000240830"/>
    </source>
</evidence>
<dbReference type="Proteomes" id="UP000240830">
    <property type="component" value="Unassembled WGS sequence"/>
</dbReference>
<dbReference type="GO" id="GO:0051603">
    <property type="term" value="P:proteolysis involved in protein catabolic process"/>
    <property type="evidence" value="ECO:0007669"/>
    <property type="project" value="EnsemblFungi"/>
</dbReference>
<dbReference type="PRINTS" id="PR00792">
    <property type="entry name" value="PEPSIN"/>
</dbReference>
<dbReference type="PANTHER" id="PTHR47966:SF51">
    <property type="entry name" value="BETA-SITE APP-CLEAVING ENZYME, ISOFORM A-RELATED"/>
    <property type="match status" value="1"/>
</dbReference>
<name>A0A2H9TL72_9FUNG</name>
<dbReference type="Gene3D" id="2.40.70.10">
    <property type="entry name" value="Acid Proteases"/>
    <property type="match status" value="2"/>
</dbReference>
<proteinExistence type="inferred from homology"/>
<evidence type="ECO:0000256" key="5">
    <source>
        <dbReference type="ARBA" id="ARBA00023157"/>
    </source>
</evidence>
<keyword evidence="3 9" id="KW-0064">Aspartyl protease</keyword>
<feature type="disulfide bond" evidence="8">
    <location>
        <begin position="139"/>
        <end position="144"/>
    </location>
</feature>
<evidence type="ECO:0000313" key="12">
    <source>
        <dbReference type="EMBL" id="PJF18486.1"/>
    </source>
</evidence>
<keyword evidence="5 8" id="KW-1015">Disulfide bond</keyword>
<feature type="chain" id="PRO_5014152598" description="Peptidase A1 domain-containing protein" evidence="10">
    <location>
        <begin position="17"/>
        <end position="419"/>
    </location>
</feature>
<dbReference type="GO" id="GO:0000425">
    <property type="term" value="P:pexophagy"/>
    <property type="evidence" value="ECO:0007669"/>
    <property type="project" value="EnsemblFungi"/>
</dbReference>
<evidence type="ECO:0000256" key="1">
    <source>
        <dbReference type="ARBA" id="ARBA00007447"/>
    </source>
</evidence>
<dbReference type="PROSITE" id="PS51767">
    <property type="entry name" value="PEPTIDASE_A1"/>
    <property type="match status" value="1"/>
</dbReference>
<keyword evidence="6" id="KW-0325">Glycoprotein</keyword>
<dbReference type="GO" id="GO:0032991">
    <property type="term" value="C:protein-containing complex"/>
    <property type="evidence" value="ECO:0007669"/>
    <property type="project" value="EnsemblFungi"/>
</dbReference>
<comment type="similarity">
    <text evidence="1 9">Belongs to the peptidase A1 family.</text>
</comment>
<keyword evidence="13" id="KW-1185">Reference proteome</keyword>
<dbReference type="InterPro" id="IPR021109">
    <property type="entry name" value="Peptidase_aspartic_dom_sf"/>
</dbReference>
<dbReference type="GO" id="GO:0000324">
    <property type="term" value="C:fungal-type vacuole"/>
    <property type="evidence" value="ECO:0007669"/>
    <property type="project" value="EnsemblFungi"/>
</dbReference>
<evidence type="ECO:0000256" key="8">
    <source>
        <dbReference type="PIRSR" id="PIRSR601461-2"/>
    </source>
</evidence>
<evidence type="ECO:0000259" key="11">
    <source>
        <dbReference type="PROSITE" id="PS51767"/>
    </source>
</evidence>
<sequence>MKLQTVTALFLTAALAKESRPSEMPSRIPEDWLQLIRQFDFKDELPDAREVGRTIKVQLKKLQSNIWDIIDGLQDAFIEKYFTRLHGEPFRKDGMGHVPLTNFMDAQYYGPIYLGSPRQEFNVIFDTGSSNTWVPSKECSSLACLLHRRYDSDKSSTFVANRTEFKIRYGTGAVEGFVSHDVMEIGGLAIQDQGFGETTKMPGFTFAFAKFDGIMGLGYDTISVAGVVPPFYNLYQQGLISEPLFSFFLSKSAESEGGSLVLGGVEEDKFVGPLKYAPVVRKGYWEVSLDSFFVGDEDLGIKGTAAIDTGTSLIALPSAVSDMINQQIGATKGFRGIYTVDCAAIPTMPPVIFEFGGHKFPLEASDYILQTSGGCISPFMGLDLPGMKLWIVGDAFLRRYYTVYDMGKNRVGFAPAVHD</sequence>
<evidence type="ECO:0000256" key="7">
    <source>
        <dbReference type="PIRSR" id="PIRSR601461-1"/>
    </source>
</evidence>